<dbReference type="Proteomes" id="UP000321822">
    <property type="component" value="Unassembled WGS sequence"/>
</dbReference>
<dbReference type="RefSeq" id="WP_146790234.1">
    <property type="nucleotide sequence ID" value="NZ_VOLT01000010.1"/>
</dbReference>
<dbReference type="Pfam" id="PF00990">
    <property type="entry name" value="GGDEF"/>
    <property type="match status" value="1"/>
</dbReference>
<dbReference type="InterPro" id="IPR029787">
    <property type="entry name" value="Nucleotide_cyclase"/>
</dbReference>
<evidence type="ECO:0000313" key="6">
    <source>
        <dbReference type="EMBL" id="TWX65580.1"/>
    </source>
</evidence>
<dbReference type="InterPro" id="IPR043128">
    <property type="entry name" value="Rev_trsase/Diguanyl_cyclase"/>
</dbReference>
<dbReference type="SMART" id="SM00267">
    <property type="entry name" value="GGDEF"/>
    <property type="match status" value="1"/>
</dbReference>
<evidence type="ECO:0000256" key="3">
    <source>
        <dbReference type="ARBA" id="ARBA00034247"/>
    </source>
</evidence>
<dbReference type="SUPFAM" id="SSF55073">
    <property type="entry name" value="Nucleotide cyclase"/>
    <property type="match status" value="1"/>
</dbReference>
<dbReference type="OrthoDB" id="766410at2"/>
<feature type="transmembrane region" description="Helical" evidence="4">
    <location>
        <begin position="165"/>
        <end position="190"/>
    </location>
</feature>
<dbReference type="Gene3D" id="3.30.70.270">
    <property type="match status" value="1"/>
</dbReference>
<evidence type="ECO:0000259" key="5">
    <source>
        <dbReference type="PROSITE" id="PS50887"/>
    </source>
</evidence>
<dbReference type="Gene3D" id="6.10.340.10">
    <property type="match status" value="1"/>
</dbReference>
<dbReference type="InterPro" id="IPR050469">
    <property type="entry name" value="Diguanylate_Cyclase"/>
</dbReference>
<dbReference type="InterPro" id="IPR000160">
    <property type="entry name" value="GGDEF_dom"/>
</dbReference>
<organism evidence="6 7">
    <name type="scientific">Colwellia demingiae</name>
    <dbReference type="NCBI Taxonomy" id="89401"/>
    <lineage>
        <taxon>Bacteria</taxon>
        <taxon>Pseudomonadati</taxon>
        <taxon>Pseudomonadota</taxon>
        <taxon>Gammaproteobacteria</taxon>
        <taxon>Alteromonadales</taxon>
        <taxon>Colwelliaceae</taxon>
        <taxon>Colwellia</taxon>
    </lineage>
</organism>
<gene>
    <name evidence="6" type="ORF">ESZ36_17435</name>
</gene>
<dbReference type="GO" id="GO:0052621">
    <property type="term" value="F:diguanylate cyclase activity"/>
    <property type="evidence" value="ECO:0007669"/>
    <property type="project" value="UniProtKB-EC"/>
</dbReference>
<dbReference type="EMBL" id="VOLT01000010">
    <property type="protein sequence ID" value="TWX65580.1"/>
    <property type="molecule type" value="Genomic_DNA"/>
</dbReference>
<reference evidence="6 7" key="1">
    <citation type="submission" date="2019-07" db="EMBL/GenBank/DDBJ databases">
        <title>Genomes of sea-ice associated Colwellia species.</title>
        <authorList>
            <person name="Bowman J.P."/>
        </authorList>
    </citation>
    <scope>NUCLEOTIDE SEQUENCE [LARGE SCALE GENOMIC DNA]</scope>
    <source>
        <strain evidence="6 7">ACAM 459</strain>
    </source>
</reference>
<name>A0A5C6QAE8_9GAMM</name>
<dbReference type="CDD" id="cd01949">
    <property type="entry name" value="GGDEF"/>
    <property type="match status" value="1"/>
</dbReference>
<keyword evidence="4" id="KW-1133">Transmembrane helix</keyword>
<evidence type="ECO:0000256" key="1">
    <source>
        <dbReference type="ARBA" id="ARBA00001946"/>
    </source>
</evidence>
<dbReference type="EC" id="2.7.7.65" evidence="2"/>
<comment type="cofactor">
    <cofactor evidence="1">
        <name>Mg(2+)</name>
        <dbReference type="ChEBI" id="CHEBI:18420"/>
    </cofactor>
</comment>
<dbReference type="NCBIfam" id="TIGR00254">
    <property type="entry name" value="GGDEF"/>
    <property type="match status" value="1"/>
</dbReference>
<accession>A0A5C6QAE8</accession>
<dbReference type="AlphaFoldDB" id="A0A5C6QAE8"/>
<keyword evidence="4" id="KW-0472">Membrane</keyword>
<keyword evidence="7" id="KW-1185">Reference proteome</keyword>
<feature type="domain" description="GGDEF" evidence="5">
    <location>
        <begin position="290"/>
        <end position="423"/>
    </location>
</feature>
<evidence type="ECO:0000256" key="4">
    <source>
        <dbReference type="SAM" id="Phobius"/>
    </source>
</evidence>
<evidence type="ECO:0000256" key="2">
    <source>
        <dbReference type="ARBA" id="ARBA00012528"/>
    </source>
</evidence>
<dbReference type="FunFam" id="3.30.70.270:FF:000001">
    <property type="entry name" value="Diguanylate cyclase domain protein"/>
    <property type="match status" value="1"/>
</dbReference>
<dbReference type="PANTHER" id="PTHR45138">
    <property type="entry name" value="REGULATORY COMPONENTS OF SENSORY TRANSDUCTION SYSTEM"/>
    <property type="match status" value="1"/>
</dbReference>
<protein>
    <recommendedName>
        <fullName evidence="2">diguanylate cyclase</fullName>
        <ecNumber evidence="2">2.7.7.65</ecNumber>
    </recommendedName>
</protein>
<dbReference type="PANTHER" id="PTHR45138:SF9">
    <property type="entry name" value="DIGUANYLATE CYCLASE DGCM-RELATED"/>
    <property type="match status" value="1"/>
</dbReference>
<evidence type="ECO:0000313" key="7">
    <source>
        <dbReference type="Proteomes" id="UP000321822"/>
    </source>
</evidence>
<keyword evidence="4" id="KW-0812">Transmembrane</keyword>
<proteinExistence type="predicted"/>
<comment type="caution">
    <text evidence="6">The sequence shown here is derived from an EMBL/GenBank/DDBJ whole genome shotgun (WGS) entry which is preliminary data.</text>
</comment>
<sequence>MNISLLQRIFFFTLSCCLLFVLLLGSVIWSSQAIELAFSRNNYAQQLTNQTNTLKQLVANDNIYDSNYSINDWQSLELKLTALLKSSPKLTDQQLTIQNSLQSQNESLKNLFTLINKNKLKNASEVIKTHLKAKLMTQLEAIRSDALHLSAIAQKDIYNTIKNQAIFIITVSAVSILALLFGAFTLTSIVRKSLNEVKHAFEKNHSGDYQNIQLSHHSKEFDSIAIAFNAMNEKLSESTVSLTVMKKIVEERTHVLELLSKTDPLTQVANRRALFERASMEFSRAKRSKNKLTLLLLDCDFFKHVNDEFGHLFGDELLIHICNICSQEIRDIDFLARYGGEEFIIVLPNCDIAGGIETANRIQNSLAKHCVTLDGKEVCVTLSIGISMLSERHKNLDQLINDADKAMYLAKEKGRNRIEVLPAPNLH</sequence>
<dbReference type="PROSITE" id="PS50887">
    <property type="entry name" value="GGDEF"/>
    <property type="match status" value="1"/>
</dbReference>
<comment type="catalytic activity">
    <reaction evidence="3">
        <text>2 GTP = 3',3'-c-di-GMP + 2 diphosphate</text>
        <dbReference type="Rhea" id="RHEA:24898"/>
        <dbReference type="ChEBI" id="CHEBI:33019"/>
        <dbReference type="ChEBI" id="CHEBI:37565"/>
        <dbReference type="ChEBI" id="CHEBI:58805"/>
        <dbReference type="EC" id="2.7.7.65"/>
    </reaction>
</comment>